<evidence type="ECO:0000256" key="2">
    <source>
        <dbReference type="ARBA" id="ARBA00020422"/>
    </source>
</evidence>
<protein>
    <recommendedName>
        <fullName evidence="2">Phosphocarrier protein HPr</fullName>
    </recommendedName>
    <alternativeName>
        <fullName evidence="5">Histidine-containing protein</fullName>
    </alternativeName>
</protein>
<dbReference type="AlphaFoldDB" id="A0A2W5RCQ6"/>
<dbReference type="PRINTS" id="PR00107">
    <property type="entry name" value="PHOSPHOCPHPR"/>
</dbReference>
<sequence>MSELNSLSPRERSGKSWQTEVEVTHGTGLHARPSVTFTRLAKSFPCAIEVLVDGTGDWLNGKSIVKIMGARIRRGTRLHIRAEGARAEEAVVALCELVRRNFDDERKHGRVDGRPV</sequence>
<proteinExistence type="predicted"/>
<dbReference type="InterPro" id="IPR001020">
    <property type="entry name" value="PTS_HPr_His_P_site"/>
</dbReference>
<dbReference type="NCBIfam" id="TIGR01003">
    <property type="entry name" value="PTS_HPr_family"/>
    <property type="match status" value="1"/>
</dbReference>
<feature type="domain" description="HPr" evidence="6">
    <location>
        <begin position="16"/>
        <end position="105"/>
    </location>
</feature>
<evidence type="ECO:0000256" key="3">
    <source>
        <dbReference type="ARBA" id="ARBA00022448"/>
    </source>
</evidence>
<dbReference type="PROSITE" id="PS51350">
    <property type="entry name" value="PTS_HPR_DOM"/>
    <property type="match status" value="1"/>
</dbReference>
<dbReference type="InterPro" id="IPR000032">
    <property type="entry name" value="HPr-like"/>
</dbReference>
<keyword evidence="3" id="KW-0813">Transport</keyword>
<keyword evidence="4" id="KW-0762">Sugar transport</keyword>
<comment type="caution">
    <text evidence="7">The sequence shown here is derived from an EMBL/GenBank/DDBJ whole genome shotgun (WGS) entry which is preliminary data.</text>
</comment>
<dbReference type="CDD" id="cd00367">
    <property type="entry name" value="PTS-HPr_like"/>
    <property type="match status" value="1"/>
</dbReference>
<evidence type="ECO:0000259" key="6">
    <source>
        <dbReference type="PROSITE" id="PS51350"/>
    </source>
</evidence>
<evidence type="ECO:0000313" key="7">
    <source>
        <dbReference type="EMBL" id="PZQ84635.1"/>
    </source>
</evidence>
<name>A0A2W5RCQ6_ANCNO</name>
<dbReference type="SUPFAM" id="SSF55594">
    <property type="entry name" value="HPr-like"/>
    <property type="match status" value="1"/>
</dbReference>
<gene>
    <name evidence="7" type="ORF">DI549_04565</name>
</gene>
<evidence type="ECO:0000256" key="5">
    <source>
        <dbReference type="ARBA" id="ARBA00033055"/>
    </source>
</evidence>
<evidence type="ECO:0000256" key="1">
    <source>
        <dbReference type="ARBA" id="ARBA00003681"/>
    </source>
</evidence>
<dbReference type="EMBL" id="QFQD01000008">
    <property type="protein sequence ID" value="PZQ84635.1"/>
    <property type="molecule type" value="Genomic_DNA"/>
</dbReference>
<dbReference type="PANTHER" id="PTHR33705:SF1">
    <property type="entry name" value="PHOSPHOCARRIER PROTEIN HPR"/>
    <property type="match status" value="1"/>
</dbReference>
<dbReference type="Proteomes" id="UP000248887">
    <property type="component" value="Unassembled WGS sequence"/>
</dbReference>
<evidence type="ECO:0000313" key="8">
    <source>
        <dbReference type="Proteomes" id="UP000248887"/>
    </source>
</evidence>
<accession>A0A2W5RCQ6</accession>
<dbReference type="PANTHER" id="PTHR33705">
    <property type="entry name" value="PHOSPHOCARRIER PROTEIN HPR"/>
    <property type="match status" value="1"/>
</dbReference>
<comment type="function">
    <text evidence="1">General (non sugar-specific) component of the phosphoenolpyruvate-dependent sugar phosphotransferase system (sugar PTS). This major carbohydrate active-transport system catalyzes the phosphorylation of incoming sugar substrates concomitantly with their translocation across the cell membrane. The phosphoryl group from phosphoenolpyruvate (PEP) is transferred to the phosphoryl carrier protein HPr by enzyme I. Phospho-HPr then transfers it to the PTS EIIA domain.</text>
</comment>
<dbReference type="PROSITE" id="PS00369">
    <property type="entry name" value="PTS_HPR_HIS"/>
    <property type="match status" value="1"/>
</dbReference>
<dbReference type="InterPro" id="IPR050399">
    <property type="entry name" value="HPr"/>
</dbReference>
<dbReference type="InterPro" id="IPR035895">
    <property type="entry name" value="HPr-like_sf"/>
</dbReference>
<reference evidence="7 8" key="1">
    <citation type="submission" date="2017-08" db="EMBL/GenBank/DDBJ databases">
        <title>Infants hospitalized years apart are colonized by the same room-sourced microbial strains.</title>
        <authorList>
            <person name="Brooks B."/>
            <person name="Olm M.R."/>
            <person name="Firek B.A."/>
            <person name="Baker R."/>
            <person name="Thomas B.C."/>
            <person name="Morowitz M.J."/>
            <person name="Banfield J.F."/>
        </authorList>
    </citation>
    <scope>NUCLEOTIDE SEQUENCE [LARGE SCALE GENOMIC DNA]</scope>
    <source>
        <strain evidence="7">S2_005_001_R2_27</strain>
    </source>
</reference>
<evidence type="ECO:0000256" key="4">
    <source>
        <dbReference type="ARBA" id="ARBA00022597"/>
    </source>
</evidence>
<dbReference type="Pfam" id="PF00381">
    <property type="entry name" value="PTS-HPr"/>
    <property type="match status" value="1"/>
</dbReference>
<dbReference type="Gene3D" id="3.30.1340.10">
    <property type="entry name" value="HPr-like"/>
    <property type="match status" value="1"/>
</dbReference>
<organism evidence="7 8">
    <name type="scientific">Ancylobacter novellus</name>
    <name type="common">Thiobacillus novellus</name>
    <dbReference type="NCBI Taxonomy" id="921"/>
    <lineage>
        <taxon>Bacteria</taxon>
        <taxon>Pseudomonadati</taxon>
        <taxon>Pseudomonadota</taxon>
        <taxon>Alphaproteobacteria</taxon>
        <taxon>Hyphomicrobiales</taxon>
        <taxon>Xanthobacteraceae</taxon>
        <taxon>Ancylobacter</taxon>
    </lineage>
</organism>